<dbReference type="Pfam" id="PF26130">
    <property type="entry name" value="PB1-like"/>
    <property type="match status" value="1"/>
</dbReference>
<evidence type="ECO:0000313" key="2">
    <source>
        <dbReference type="EMBL" id="RYQ85629.1"/>
    </source>
</evidence>
<gene>
    <name evidence="2" type="ORF">Ahy_B10g105198</name>
</gene>
<dbReference type="InterPro" id="IPR058594">
    <property type="entry name" value="PB1-like_dom_pln"/>
</dbReference>
<keyword evidence="3" id="KW-1185">Reference proteome</keyword>
<name>A0A444X7H9_ARAHY</name>
<accession>A0A444X7H9</accession>
<evidence type="ECO:0000259" key="1">
    <source>
        <dbReference type="Pfam" id="PF26130"/>
    </source>
</evidence>
<organism evidence="2 3">
    <name type="scientific">Arachis hypogaea</name>
    <name type="common">Peanut</name>
    <dbReference type="NCBI Taxonomy" id="3818"/>
    <lineage>
        <taxon>Eukaryota</taxon>
        <taxon>Viridiplantae</taxon>
        <taxon>Streptophyta</taxon>
        <taxon>Embryophyta</taxon>
        <taxon>Tracheophyta</taxon>
        <taxon>Spermatophyta</taxon>
        <taxon>Magnoliopsida</taxon>
        <taxon>eudicotyledons</taxon>
        <taxon>Gunneridae</taxon>
        <taxon>Pentapetalae</taxon>
        <taxon>rosids</taxon>
        <taxon>fabids</taxon>
        <taxon>Fabales</taxon>
        <taxon>Fabaceae</taxon>
        <taxon>Papilionoideae</taxon>
        <taxon>50 kb inversion clade</taxon>
        <taxon>dalbergioids sensu lato</taxon>
        <taxon>Dalbergieae</taxon>
        <taxon>Pterocarpus clade</taxon>
        <taxon>Arachis</taxon>
    </lineage>
</organism>
<dbReference type="AlphaFoldDB" id="A0A444X7H9"/>
<proteinExistence type="predicted"/>
<sequence>MVLVGKVDDDDDDIMSLECDIVPWMMMDQDHHRQCLGLSLRGQNHTILYCLCRLKHISQEILLCPSRDSSWLHAQIGEDDRSTPNRSPPTHNTLIVHRLARRASYQAFPRGEQRRHSLSFVKNRGMIIIHITMSINHRGHFERGPRGKVSYIGGEVIEIERVNVDTLNGFFISDLLKDIGYTSIADFYWLELGKELDDGLRLLRADMDIVKMSEAIVRNGNKINVYTELPVDQPMLVEEKNVTP</sequence>
<protein>
    <recommendedName>
        <fullName evidence="1">PB1-like domain-containing protein</fullName>
    </recommendedName>
</protein>
<dbReference type="Proteomes" id="UP000289738">
    <property type="component" value="Chromosome B10"/>
</dbReference>
<reference evidence="2 3" key="1">
    <citation type="submission" date="2019-01" db="EMBL/GenBank/DDBJ databases">
        <title>Sequencing of cultivated peanut Arachis hypogaea provides insights into genome evolution and oil improvement.</title>
        <authorList>
            <person name="Chen X."/>
        </authorList>
    </citation>
    <scope>NUCLEOTIDE SEQUENCE [LARGE SCALE GENOMIC DNA]</scope>
    <source>
        <strain evidence="3">cv. Fuhuasheng</strain>
        <tissue evidence="2">Leaves</tissue>
    </source>
</reference>
<evidence type="ECO:0000313" key="3">
    <source>
        <dbReference type="Proteomes" id="UP000289738"/>
    </source>
</evidence>
<feature type="domain" description="PB1-like" evidence="1">
    <location>
        <begin position="130"/>
        <end position="228"/>
    </location>
</feature>
<comment type="caution">
    <text evidence="2">The sequence shown here is derived from an EMBL/GenBank/DDBJ whole genome shotgun (WGS) entry which is preliminary data.</text>
</comment>
<dbReference type="EMBL" id="SDMP01000020">
    <property type="protein sequence ID" value="RYQ85629.1"/>
    <property type="molecule type" value="Genomic_DNA"/>
</dbReference>